<dbReference type="PROSITE" id="PS50157">
    <property type="entry name" value="ZINC_FINGER_C2H2_2"/>
    <property type="match status" value="1"/>
</dbReference>
<dbReference type="SUPFAM" id="SSF57667">
    <property type="entry name" value="beta-beta-alpha zinc fingers"/>
    <property type="match status" value="1"/>
</dbReference>
<dbReference type="PROSITE" id="PS00028">
    <property type="entry name" value="ZINC_FINGER_C2H2_1"/>
    <property type="match status" value="1"/>
</dbReference>
<keyword evidence="4" id="KW-1185">Reference proteome</keyword>
<accession>A0A8D6PRU3</accession>
<dbReference type="AlphaFoldDB" id="A0A8D6PRU3"/>
<dbReference type="InterPro" id="IPR006865">
    <property type="entry name" value="DUF629"/>
</dbReference>
<dbReference type="GO" id="GO:0008270">
    <property type="term" value="F:zinc ion binding"/>
    <property type="evidence" value="ECO:0007669"/>
    <property type="project" value="UniProtKB-KW"/>
</dbReference>
<dbReference type="InterPro" id="IPR036236">
    <property type="entry name" value="Znf_C2H2_sf"/>
</dbReference>
<dbReference type="GeneID" id="65883673"/>
<dbReference type="InterPro" id="IPR013087">
    <property type="entry name" value="Znf_C2H2_type"/>
</dbReference>
<evidence type="ECO:0000313" key="3">
    <source>
        <dbReference type="EMBL" id="CAB3288724.1"/>
    </source>
</evidence>
<name>A0A8D6PRU3_9EURY</name>
<dbReference type="KEGG" id="mesg:MLAUSG7_0867"/>
<evidence type="ECO:0000256" key="1">
    <source>
        <dbReference type="PROSITE-ProRule" id="PRU00042"/>
    </source>
</evidence>
<dbReference type="Proteomes" id="UP000679213">
    <property type="component" value="Chromosome I"/>
</dbReference>
<reference evidence="3 4" key="1">
    <citation type="submission" date="2020-04" db="EMBL/GenBank/DDBJ databases">
        <authorList>
            <consortium name="Genoscope - CEA"/>
            <person name="William W."/>
        </authorList>
    </citation>
    <scope>NUCLEOTIDE SEQUENCE [LARGE SCALE GENOMIC DNA]</scope>
    <source>
        <strain evidence="3 4">SG7</strain>
    </source>
</reference>
<protein>
    <submittedName>
        <fullName evidence="3">Zinc finger C2H2-type domain protein</fullName>
    </submittedName>
</protein>
<evidence type="ECO:0000313" key="4">
    <source>
        <dbReference type="Proteomes" id="UP000679213"/>
    </source>
</evidence>
<keyword evidence="1" id="KW-0862">Zinc</keyword>
<feature type="domain" description="C2H2-type" evidence="2">
    <location>
        <begin position="16"/>
        <end position="46"/>
    </location>
</feature>
<organism evidence="3 4">
    <name type="scientific">Methanocaldococcus lauensis</name>
    <dbReference type="NCBI Taxonomy" id="2546128"/>
    <lineage>
        <taxon>Archaea</taxon>
        <taxon>Methanobacteriati</taxon>
        <taxon>Methanobacteriota</taxon>
        <taxon>Methanomada group</taxon>
        <taxon>Methanococci</taxon>
        <taxon>Methanococcales</taxon>
        <taxon>Methanocaldococcaceae</taxon>
        <taxon>Methanocaldococcus</taxon>
    </lineage>
</organism>
<keyword evidence="1" id="KW-0479">Metal-binding</keyword>
<evidence type="ECO:0000259" key="2">
    <source>
        <dbReference type="PROSITE" id="PS50157"/>
    </source>
</evidence>
<gene>
    <name evidence="3" type="ORF">MLAUSG7_0867</name>
</gene>
<dbReference type="RefSeq" id="WP_214399251.1">
    <property type="nucleotide sequence ID" value="NZ_LR792632.1"/>
</dbReference>
<keyword evidence="1" id="KW-0863">Zinc-finger</keyword>
<dbReference type="Pfam" id="PF04780">
    <property type="entry name" value="DUF629"/>
    <property type="match status" value="1"/>
</dbReference>
<dbReference type="EMBL" id="LR792632">
    <property type="protein sequence ID" value="CAB3288724.1"/>
    <property type="molecule type" value="Genomic_DNA"/>
</dbReference>
<sequence>MRLKAIKITNRYGTFFMCPRCGKLFKYSKDYTKHVNKAHKHLFKKENKEE</sequence>
<proteinExistence type="predicted"/>